<dbReference type="Gene3D" id="3.10.129.10">
    <property type="entry name" value="Hotdog Thioesterase"/>
    <property type="match status" value="1"/>
</dbReference>
<protein>
    <submittedName>
        <fullName evidence="1">Thioesterase</fullName>
    </submittedName>
</protein>
<dbReference type="InterPro" id="IPR029069">
    <property type="entry name" value="HotDog_dom_sf"/>
</dbReference>
<sequence>MSETSAPPAAPDRTRMPDLNWSDAHRAQLQMRYSDIDTNHHVNNGRYGEYLENARIQLMHDVGLWGEGERAVLARMEMDYVQEIRWGQALVVESLIEKIGRSSWTVMARILADGMPCAFARTVIVRVNAEHRPEPIPDGVREALRPLMVRG</sequence>
<dbReference type="AlphaFoldDB" id="A0A221SSL8"/>
<name>A0A221SSL8_9DEIO</name>
<dbReference type="InterPro" id="IPR050563">
    <property type="entry name" value="4-hydroxybenzoyl-CoA_TE"/>
</dbReference>
<dbReference type="PANTHER" id="PTHR31793:SF24">
    <property type="entry name" value="LONG-CHAIN ACYL-COA THIOESTERASE FADM"/>
    <property type="match status" value="1"/>
</dbReference>
<evidence type="ECO:0000313" key="1">
    <source>
        <dbReference type="EMBL" id="ASN79631.1"/>
    </source>
</evidence>
<dbReference type="RefSeq" id="WP_027463208.1">
    <property type="nucleotide sequence ID" value="NZ_CP021081.1"/>
</dbReference>
<dbReference type="SUPFAM" id="SSF54637">
    <property type="entry name" value="Thioesterase/thiol ester dehydrase-isomerase"/>
    <property type="match status" value="1"/>
</dbReference>
<evidence type="ECO:0000313" key="2">
    <source>
        <dbReference type="Proteomes" id="UP000259030"/>
    </source>
</evidence>
<keyword evidence="2" id="KW-1185">Reference proteome</keyword>
<gene>
    <name evidence="1" type="ORF">DFI_00200</name>
</gene>
<proteinExistence type="predicted"/>
<dbReference type="PANTHER" id="PTHR31793">
    <property type="entry name" value="4-HYDROXYBENZOYL-COA THIOESTERASE FAMILY MEMBER"/>
    <property type="match status" value="1"/>
</dbReference>
<dbReference type="GO" id="GO:0047617">
    <property type="term" value="F:fatty acyl-CoA hydrolase activity"/>
    <property type="evidence" value="ECO:0007669"/>
    <property type="project" value="TreeGrafter"/>
</dbReference>
<dbReference type="Proteomes" id="UP000259030">
    <property type="component" value="Chromosome"/>
</dbReference>
<reference evidence="1 2" key="1">
    <citation type="submission" date="2017-05" db="EMBL/GenBank/DDBJ databases">
        <title>The complete genome sequence of Deinococcus ficus isolated from the rhizosphere of the Ficus religiosa L. in Taiwan.</title>
        <authorList>
            <person name="Wu K.-M."/>
            <person name="Liao T.-L."/>
            <person name="Liu Y.-M."/>
            <person name="Young C.-C."/>
            <person name="Tsai S.-F."/>
        </authorList>
    </citation>
    <scope>NUCLEOTIDE SEQUENCE [LARGE SCALE GENOMIC DNA]</scope>
    <source>
        <strain evidence="1 2">CC-FR2-10</strain>
    </source>
</reference>
<dbReference type="KEGG" id="dfc:DFI_00200"/>
<dbReference type="STRING" id="317577.GCA_000419625_01143"/>
<dbReference type="Pfam" id="PF13279">
    <property type="entry name" value="4HBT_2"/>
    <property type="match status" value="1"/>
</dbReference>
<organism evidence="1 2">
    <name type="scientific">Deinococcus ficus</name>
    <dbReference type="NCBI Taxonomy" id="317577"/>
    <lineage>
        <taxon>Bacteria</taxon>
        <taxon>Thermotogati</taxon>
        <taxon>Deinococcota</taxon>
        <taxon>Deinococci</taxon>
        <taxon>Deinococcales</taxon>
        <taxon>Deinococcaceae</taxon>
        <taxon>Deinococcus</taxon>
    </lineage>
</organism>
<dbReference type="CDD" id="cd00586">
    <property type="entry name" value="4HBT"/>
    <property type="match status" value="1"/>
</dbReference>
<dbReference type="EMBL" id="CP021081">
    <property type="protein sequence ID" value="ASN79631.1"/>
    <property type="molecule type" value="Genomic_DNA"/>
</dbReference>
<accession>A0A221SSL8</accession>